<evidence type="ECO:0000256" key="1">
    <source>
        <dbReference type="ARBA" id="ARBA00007198"/>
    </source>
</evidence>
<evidence type="ECO:0000256" key="5">
    <source>
        <dbReference type="ARBA" id="ARBA00039879"/>
    </source>
</evidence>
<comment type="catalytic activity">
    <reaction evidence="7">
        <text>[glutaredoxin]-dithiol + arsenate + glutathione + H(+) = glutathionyl-S-S-[glutaredoxin] + arsenite + H2O</text>
        <dbReference type="Rhea" id="RHEA:22016"/>
        <dbReference type="Rhea" id="RHEA-COMP:10729"/>
        <dbReference type="Rhea" id="RHEA-COMP:17668"/>
        <dbReference type="ChEBI" id="CHEBI:15377"/>
        <dbReference type="ChEBI" id="CHEBI:15378"/>
        <dbReference type="ChEBI" id="CHEBI:29242"/>
        <dbReference type="ChEBI" id="CHEBI:29950"/>
        <dbReference type="ChEBI" id="CHEBI:48597"/>
        <dbReference type="ChEBI" id="CHEBI:57925"/>
        <dbReference type="ChEBI" id="CHEBI:146199"/>
        <dbReference type="EC" id="1.20.4.1"/>
    </reaction>
</comment>
<protein>
    <recommendedName>
        <fullName evidence="5 7">Arsenate reductase</fullName>
        <ecNumber evidence="4 7">1.20.4.1</ecNumber>
    </recommendedName>
</protein>
<reference evidence="9" key="1">
    <citation type="submission" date="2016-10" db="EMBL/GenBank/DDBJ databases">
        <authorList>
            <person name="Varghese N."/>
            <person name="Submissions S."/>
        </authorList>
    </citation>
    <scope>NUCLEOTIDE SEQUENCE [LARGE SCALE GENOMIC DNA]</scope>
    <source>
        <strain evidence="9">DSM 26879</strain>
    </source>
</reference>
<evidence type="ECO:0000313" key="9">
    <source>
        <dbReference type="Proteomes" id="UP000199478"/>
    </source>
</evidence>
<sequence>MATTIFHNPACGTSRKALAVIRATGTEPQIVRYLDAGWTRPQLVGLFAAAGMTPRAALRTKDVRAAELGLLDSGATDDRILDAMVAHPVLVERPFVSTAKGTALCRPLNTLLKLLENPLSGPVFDRAGKVILEP</sequence>
<accession>A0A1I6G3R6</accession>
<dbReference type="RefSeq" id="WP_090197186.1">
    <property type="nucleotide sequence ID" value="NZ_FOYP01000001.1"/>
</dbReference>
<dbReference type="GO" id="GO:0008794">
    <property type="term" value="F:arsenate reductase (glutaredoxin) activity"/>
    <property type="evidence" value="ECO:0007669"/>
    <property type="project" value="UniProtKB-UniRule"/>
</dbReference>
<keyword evidence="2" id="KW-0059">Arsenical resistance</keyword>
<evidence type="ECO:0000256" key="7">
    <source>
        <dbReference type="RuleBase" id="RU362029"/>
    </source>
</evidence>
<proteinExistence type="inferred from homology"/>
<dbReference type="PROSITE" id="PS51353">
    <property type="entry name" value="ARSC"/>
    <property type="match status" value="1"/>
</dbReference>
<comment type="similarity">
    <text evidence="1 6 7">Belongs to the ArsC family.</text>
</comment>
<dbReference type="Pfam" id="PF03960">
    <property type="entry name" value="ArsC"/>
    <property type="match status" value="1"/>
</dbReference>
<keyword evidence="9" id="KW-1185">Reference proteome</keyword>
<keyword evidence="3 7" id="KW-0560">Oxidoreductase</keyword>
<name>A0A1I6G3R6_9RHOB</name>
<dbReference type="PANTHER" id="PTHR30041">
    <property type="entry name" value="ARSENATE REDUCTASE"/>
    <property type="match status" value="1"/>
</dbReference>
<dbReference type="InterPro" id="IPR006659">
    <property type="entry name" value="Arsenate_reductase"/>
</dbReference>
<evidence type="ECO:0000256" key="4">
    <source>
        <dbReference type="ARBA" id="ARBA00038969"/>
    </source>
</evidence>
<dbReference type="InterPro" id="IPR036249">
    <property type="entry name" value="Thioredoxin-like_sf"/>
</dbReference>
<dbReference type="Gene3D" id="3.40.30.10">
    <property type="entry name" value="Glutaredoxin"/>
    <property type="match status" value="1"/>
</dbReference>
<dbReference type="EMBL" id="FOYP01000001">
    <property type="protein sequence ID" value="SFR36687.1"/>
    <property type="molecule type" value="Genomic_DNA"/>
</dbReference>
<dbReference type="SUPFAM" id="SSF52833">
    <property type="entry name" value="Thioredoxin-like"/>
    <property type="match status" value="1"/>
</dbReference>
<evidence type="ECO:0000256" key="6">
    <source>
        <dbReference type="PROSITE-ProRule" id="PRU01282"/>
    </source>
</evidence>
<dbReference type="GO" id="GO:0046685">
    <property type="term" value="P:response to arsenic-containing substance"/>
    <property type="evidence" value="ECO:0007669"/>
    <property type="project" value="UniProtKB-KW"/>
</dbReference>
<dbReference type="Proteomes" id="UP000199478">
    <property type="component" value="Unassembled WGS sequence"/>
</dbReference>
<evidence type="ECO:0000256" key="2">
    <source>
        <dbReference type="ARBA" id="ARBA00022849"/>
    </source>
</evidence>
<dbReference type="AlphaFoldDB" id="A0A1I6G3R6"/>
<evidence type="ECO:0000256" key="3">
    <source>
        <dbReference type="ARBA" id="ARBA00023002"/>
    </source>
</evidence>
<evidence type="ECO:0000313" key="8">
    <source>
        <dbReference type="EMBL" id="SFR36687.1"/>
    </source>
</evidence>
<dbReference type="OrthoDB" id="9790554at2"/>
<gene>
    <name evidence="8" type="ORF">SAMN04488005_1006</name>
</gene>
<dbReference type="InterPro" id="IPR006660">
    <property type="entry name" value="Arsenate_reductase-like"/>
</dbReference>
<dbReference type="CDD" id="cd03034">
    <property type="entry name" value="ArsC_ArsC"/>
    <property type="match status" value="1"/>
</dbReference>
<dbReference type="STRING" id="390270.SAMN04488005_1006"/>
<organism evidence="8 9">
    <name type="scientific">Yoonia tamlensis</name>
    <dbReference type="NCBI Taxonomy" id="390270"/>
    <lineage>
        <taxon>Bacteria</taxon>
        <taxon>Pseudomonadati</taxon>
        <taxon>Pseudomonadota</taxon>
        <taxon>Alphaproteobacteria</taxon>
        <taxon>Rhodobacterales</taxon>
        <taxon>Paracoccaceae</taxon>
        <taxon>Yoonia</taxon>
    </lineage>
</organism>
<dbReference type="PANTHER" id="PTHR30041:SF5">
    <property type="entry name" value="ARSENATE REDUCTASE-RELATED"/>
    <property type="match status" value="1"/>
</dbReference>
<dbReference type="NCBIfam" id="TIGR00014">
    <property type="entry name" value="arsC"/>
    <property type="match status" value="1"/>
</dbReference>
<dbReference type="EC" id="1.20.4.1" evidence="4 7"/>